<reference evidence="2 3" key="1">
    <citation type="journal article" date="2012" name="Appl. Environ. Microbiol.">
        <title>Short-read sequencing for genomic analysis of the brown rot fungus Fibroporia radiculosa.</title>
        <authorList>
            <person name="Tang J.D."/>
            <person name="Perkins A.D."/>
            <person name="Sonstegard T.S."/>
            <person name="Schroeder S.G."/>
            <person name="Burgess S.C."/>
            <person name="Diehl S.V."/>
        </authorList>
    </citation>
    <scope>NUCLEOTIDE SEQUENCE [LARGE SCALE GENOMIC DNA]</scope>
    <source>
        <strain evidence="2 3">TFFH 294</strain>
    </source>
</reference>
<protein>
    <recommendedName>
        <fullName evidence="1">Aminoglycoside phosphotransferase domain-containing protein</fullName>
    </recommendedName>
</protein>
<dbReference type="InParanoid" id="J7SCS3"/>
<dbReference type="GeneID" id="24093284"/>
<dbReference type="InterPro" id="IPR011009">
    <property type="entry name" value="Kinase-like_dom_sf"/>
</dbReference>
<accession>J7SCS3</accession>
<name>J7SCS3_9APHY</name>
<dbReference type="RefSeq" id="XP_012177656.1">
    <property type="nucleotide sequence ID" value="XM_012322266.1"/>
</dbReference>
<evidence type="ECO:0000313" key="3">
    <source>
        <dbReference type="Proteomes" id="UP000006352"/>
    </source>
</evidence>
<evidence type="ECO:0000313" key="2">
    <source>
        <dbReference type="EMBL" id="CCL98373.1"/>
    </source>
</evidence>
<dbReference type="PANTHER" id="PTHR21310">
    <property type="entry name" value="AMINOGLYCOSIDE PHOSPHOTRANSFERASE-RELATED-RELATED"/>
    <property type="match status" value="1"/>
</dbReference>
<dbReference type="Gene3D" id="3.90.1200.10">
    <property type="match status" value="1"/>
</dbReference>
<dbReference type="Pfam" id="PF01636">
    <property type="entry name" value="APH"/>
    <property type="match status" value="1"/>
</dbReference>
<dbReference type="STRING" id="599839.J7SCS3"/>
<keyword evidence="3" id="KW-1185">Reference proteome</keyword>
<evidence type="ECO:0000259" key="1">
    <source>
        <dbReference type="Pfam" id="PF01636"/>
    </source>
</evidence>
<dbReference type="AlphaFoldDB" id="J7SCS3"/>
<dbReference type="PANTHER" id="PTHR21310:SF15">
    <property type="entry name" value="AMINOGLYCOSIDE PHOSPHOTRANSFERASE DOMAIN-CONTAINING PROTEIN"/>
    <property type="match status" value="1"/>
</dbReference>
<organism evidence="2 3">
    <name type="scientific">Fibroporia radiculosa</name>
    <dbReference type="NCBI Taxonomy" id="599839"/>
    <lineage>
        <taxon>Eukaryota</taxon>
        <taxon>Fungi</taxon>
        <taxon>Dikarya</taxon>
        <taxon>Basidiomycota</taxon>
        <taxon>Agaricomycotina</taxon>
        <taxon>Agaricomycetes</taxon>
        <taxon>Polyporales</taxon>
        <taxon>Fibroporiaceae</taxon>
        <taxon>Fibroporia</taxon>
    </lineage>
</organism>
<proteinExistence type="predicted"/>
<dbReference type="SUPFAM" id="SSF56112">
    <property type="entry name" value="Protein kinase-like (PK-like)"/>
    <property type="match status" value="1"/>
</dbReference>
<dbReference type="CDD" id="cd05120">
    <property type="entry name" value="APH_ChoK_like"/>
    <property type="match status" value="1"/>
</dbReference>
<feature type="domain" description="Aminoglycoside phosphotransferase" evidence="1">
    <location>
        <begin position="151"/>
        <end position="338"/>
    </location>
</feature>
<sequence>MAETRYQRLNNSTARMLSKALEEDPAGDLEPLLHKLCATYPKLRCDIAERHKKKRMKLATQEEEQKQKQKQKWKAFYLESLPFPLPPCAIVFPPSSYVRELLGVADKTSPSCLSEAVVHHVAHGRTIWEGLSRSVVQLGDVAVKVGSNIEHDEHELLRYLEEHLPDLPAPRALGLLTVGRLSYFFMSYVPGNTLEQRWPSLSSQQKMDIRSSLNSILAKLRSVELSPGAPFGSLAGLRLCKDLRMDITTSSVPIYNEADFNDFLLSRTSSRAAQGYRRWLRSLTKDDHRIVLTHGDFHPRNIMVTDDSSGRATVSGIIDWEACGFYPEYWELLKALNTRAVVDTSDWWDHLPKCILGYEREIAVDHLVEQGRI</sequence>
<dbReference type="EMBL" id="HE796879">
    <property type="protein sequence ID" value="CCL98373.1"/>
    <property type="molecule type" value="Genomic_DNA"/>
</dbReference>
<dbReference type="OrthoDB" id="5404599at2759"/>
<dbReference type="HOGENOM" id="CLU_021768_10_0_1"/>
<dbReference type="InterPro" id="IPR051678">
    <property type="entry name" value="AGP_Transferase"/>
</dbReference>
<dbReference type="Proteomes" id="UP000006352">
    <property type="component" value="Unassembled WGS sequence"/>
</dbReference>
<dbReference type="InterPro" id="IPR002575">
    <property type="entry name" value="Aminoglycoside_PTrfase"/>
</dbReference>
<gene>
    <name evidence="2" type="ORF">FIBRA_00368</name>
</gene>